<sequence>MNESLAVMKNSTADLNLQKVVFSDGLDGISRNLFTILAITDTFRFNASITADAFVNGIDAAMYSVLGTLQCGWVTNIYYTFKDTIYKMAGYAGVAGIACILIGVLSSIMFGLLLPTSKYMSRKQELQPGYHIVAGTPTGSPMSPSAMTPMLQSPIYSPMASTTPIYPQQNIELNQR</sequence>
<comment type="caution">
    <text evidence="2">The sequence shown here is derived from an EMBL/GenBank/DDBJ whole genome shotgun (WGS) entry which is preliminary data.</text>
</comment>
<evidence type="ECO:0000313" key="3">
    <source>
        <dbReference type="Proteomes" id="UP001431209"/>
    </source>
</evidence>
<dbReference type="EMBL" id="JAOPGA020001747">
    <property type="protein sequence ID" value="KAL0491033.1"/>
    <property type="molecule type" value="Genomic_DNA"/>
</dbReference>
<evidence type="ECO:0000313" key="2">
    <source>
        <dbReference type="EMBL" id="KAL0491033.1"/>
    </source>
</evidence>
<dbReference type="AlphaFoldDB" id="A0AAW2ZPY5"/>
<evidence type="ECO:0000256" key="1">
    <source>
        <dbReference type="SAM" id="Phobius"/>
    </source>
</evidence>
<keyword evidence="1" id="KW-0472">Membrane</keyword>
<gene>
    <name evidence="2" type="ORF">AKO1_002681</name>
</gene>
<accession>A0AAW2ZPY5</accession>
<organism evidence="2 3">
    <name type="scientific">Acrasis kona</name>
    <dbReference type="NCBI Taxonomy" id="1008807"/>
    <lineage>
        <taxon>Eukaryota</taxon>
        <taxon>Discoba</taxon>
        <taxon>Heterolobosea</taxon>
        <taxon>Tetramitia</taxon>
        <taxon>Eutetramitia</taxon>
        <taxon>Acrasidae</taxon>
        <taxon>Acrasis</taxon>
    </lineage>
</organism>
<keyword evidence="3" id="KW-1185">Reference proteome</keyword>
<protein>
    <submittedName>
        <fullName evidence="2">Uncharacterized protein</fullName>
    </submittedName>
</protein>
<proteinExistence type="predicted"/>
<keyword evidence="1" id="KW-0812">Transmembrane</keyword>
<reference evidence="2 3" key="1">
    <citation type="submission" date="2024-03" db="EMBL/GenBank/DDBJ databases">
        <title>The Acrasis kona genome and developmental transcriptomes reveal deep origins of eukaryotic multicellular pathways.</title>
        <authorList>
            <person name="Sheikh S."/>
            <person name="Fu C.-J."/>
            <person name="Brown M.W."/>
            <person name="Baldauf S.L."/>
        </authorList>
    </citation>
    <scope>NUCLEOTIDE SEQUENCE [LARGE SCALE GENOMIC DNA]</scope>
    <source>
        <strain evidence="2 3">ATCC MYA-3509</strain>
    </source>
</reference>
<keyword evidence="1" id="KW-1133">Transmembrane helix</keyword>
<dbReference type="Proteomes" id="UP001431209">
    <property type="component" value="Unassembled WGS sequence"/>
</dbReference>
<name>A0AAW2ZPY5_9EUKA</name>
<feature type="transmembrane region" description="Helical" evidence="1">
    <location>
        <begin position="88"/>
        <end position="114"/>
    </location>
</feature>